<dbReference type="AlphaFoldDB" id="A0A830H8A1"/>
<dbReference type="EMBL" id="BNJQ01000005">
    <property type="protein sequence ID" value="GHP03225.1"/>
    <property type="molecule type" value="Genomic_DNA"/>
</dbReference>
<keyword evidence="3" id="KW-1185">Reference proteome</keyword>
<reference evidence="2" key="1">
    <citation type="submission" date="2020-10" db="EMBL/GenBank/DDBJ databases">
        <title>Unveiling of a novel bifunctional photoreceptor, Dualchrome1, isolated from a cosmopolitan green alga.</title>
        <authorList>
            <person name="Suzuki S."/>
            <person name="Kawachi M."/>
        </authorList>
    </citation>
    <scope>NUCLEOTIDE SEQUENCE</scope>
    <source>
        <strain evidence="2">NIES 2893</strain>
    </source>
</reference>
<name>A0A830H8A1_9CHLO</name>
<dbReference type="PANTHER" id="PTHR24216">
    <property type="entry name" value="PAXILLIN-RELATED"/>
    <property type="match status" value="1"/>
</dbReference>
<evidence type="ECO:0000313" key="2">
    <source>
        <dbReference type="EMBL" id="GHP03225.1"/>
    </source>
</evidence>
<feature type="compositionally biased region" description="Low complexity" evidence="1">
    <location>
        <begin position="307"/>
        <end position="324"/>
    </location>
</feature>
<feature type="compositionally biased region" description="Basic and acidic residues" evidence="1">
    <location>
        <begin position="284"/>
        <end position="299"/>
    </location>
</feature>
<dbReference type="PANTHER" id="PTHR24216:SF65">
    <property type="entry name" value="PAXILLIN-LIKE PROTEIN 1"/>
    <property type="match status" value="1"/>
</dbReference>
<feature type="region of interest" description="Disordered" evidence="1">
    <location>
        <begin position="168"/>
        <end position="344"/>
    </location>
</feature>
<feature type="compositionally biased region" description="Polar residues" evidence="1">
    <location>
        <begin position="535"/>
        <end position="544"/>
    </location>
</feature>
<evidence type="ECO:0000256" key="1">
    <source>
        <dbReference type="SAM" id="MobiDB-lite"/>
    </source>
</evidence>
<organism evidence="2 3">
    <name type="scientific">Pycnococcus provasolii</name>
    <dbReference type="NCBI Taxonomy" id="41880"/>
    <lineage>
        <taxon>Eukaryota</taxon>
        <taxon>Viridiplantae</taxon>
        <taxon>Chlorophyta</taxon>
        <taxon>Pseudoscourfieldiophyceae</taxon>
        <taxon>Pseudoscourfieldiales</taxon>
        <taxon>Pycnococcaceae</taxon>
        <taxon>Pycnococcus</taxon>
    </lineage>
</organism>
<feature type="compositionally biased region" description="Pro residues" evidence="1">
    <location>
        <begin position="1"/>
        <end position="25"/>
    </location>
</feature>
<comment type="caution">
    <text evidence="2">The sequence shown here is derived from an EMBL/GenBank/DDBJ whole genome shotgun (WGS) entry which is preliminary data.</text>
</comment>
<protein>
    <submittedName>
        <fullName evidence="2">Uncharacterized protein</fullName>
    </submittedName>
</protein>
<gene>
    <name evidence="2" type="ORF">PPROV_000198000</name>
</gene>
<feature type="region of interest" description="Disordered" evidence="1">
    <location>
        <begin position="523"/>
        <end position="548"/>
    </location>
</feature>
<feature type="region of interest" description="Disordered" evidence="1">
    <location>
        <begin position="1"/>
        <end position="155"/>
    </location>
</feature>
<accession>A0A830H8A1</accession>
<feature type="compositionally biased region" description="Polar residues" evidence="1">
    <location>
        <begin position="66"/>
        <end position="75"/>
    </location>
</feature>
<feature type="compositionally biased region" description="Acidic residues" evidence="1">
    <location>
        <begin position="99"/>
        <end position="109"/>
    </location>
</feature>
<feature type="compositionally biased region" description="Pro residues" evidence="1">
    <location>
        <begin position="216"/>
        <end position="232"/>
    </location>
</feature>
<proteinExistence type="predicted"/>
<evidence type="ECO:0000313" key="3">
    <source>
        <dbReference type="Proteomes" id="UP000660262"/>
    </source>
</evidence>
<dbReference type="OrthoDB" id="432997at2759"/>
<sequence length="1122" mass="121552">MASRLVPPPPPPPPLPPPLPPPQGLGPPVGANQDGAETIAPLRGDGLKGGREVATGVAKVARPLKVTTQQTTNASGRKRKAADSGGPAVDNGDNAWQEADADTHEDDDAQDGHTQPQTAAAVRWAGKPVTASFRHLPDDTQRALGVKSTSPSLTEATVTEAAEALRMAASTIPVREEESGMAGKTQPQSPPAKRRLRTSSKIAFVLKEDDVVEPRSAPPSPPLPALPPPQTPPVLSSQDEPAPGGQSSPSDSARLQDEVAHNHSSQKPSLPVTKGIPGRRRSKRELAPETEPKLHERHSTRSSTKLAASRASTSVAPAAAAAASEGPRPRDVAQGGISKRPRTRVNGKFAPTVHVPSERAMAQAPSAKCAKLCEQIRANAVGPVLSLRSVIDSNASAADIRAILVALLENDTVRLFSPGQQATLFTNIELLQLLLQVLRRQTIFGIELGENRFKPKCLEAFIVGLEGDQDESEDPLRHDVEFQNFISNSEMLRGGSGTAATAARWIRGGPSAIHVAAAASDKADGTTGDVETSKHATQNWQPVSTTRPPRRHAAATAMKHKAAHCPATAVAFTFVDAKMGVSEAAIRRIKDATHRRRIYDKARAVYAAYRYNAVLAAQGSTVCDAMRAANEHLKTNSWLHYSNHHWILSNENITRCFWRPYQERAFWMLAGYDVLFISTSTAGKEPRARQKWVNPIVQKLGECYKRCNLSSHETCIAFSERQRMQSTLYLQRQGDGETPRGADINVELSARIRAIDEAHIKRLEKFTAVQLPRWMASLNLLDNVQSNAAKGKAANASAKAAAAAAAASEAAAEVMNLDTVSYHARISPSEFTAAVERVLGPAGNGDPEDYQMNEHEASLVTTRLRYLHSITRLLDGGMSTLIDQAKNSITLGASTSKDASMSVARAIDYLEEFFYQWIHNHIKDIHVFVWDSPEEAGWYPTNVSRILELQQNLLGDRRVAAAEVASKAVCNRQFERAREPRAADTALPTCLGVGRVTYCPIRDVSRWADQEARAKHPPESCACIRTHLRSSIVKNCSIAEAMKRRVGESRCFAVTTVPLPSYPDDLREACTMPWPQSHPDLKNVATKDGAPSSSTAPKTVLYTLQEVVCNMVVNPVFLPGSQ</sequence>
<dbReference type="Proteomes" id="UP000660262">
    <property type="component" value="Unassembled WGS sequence"/>
</dbReference>